<dbReference type="GO" id="GO:0015562">
    <property type="term" value="F:efflux transmembrane transporter activity"/>
    <property type="evidence" value="ECO:0007669"/>
    <property type="project" value="InterPro"/>
</dbReference>
<accession>A0A4S3MSS8</accession>
<protein>
    <submittedName>
        <fullName evidence="3">TolC family protein</fullName>
    </submittedName>
</protein>
<evidence type="ECO:0000313" key="4">
    <source>
        <dbReference type="Proteomes" id="UP000309450"/>
    </source>
</evidence>
<dbReference type="OrthoDB" id="7790365at2"/>
<sequence length="451" mass="47702">MKRPVASRTGAGAVRLGPLMALALILSGCMDAGNGVVGMFRMSDDARPDTVTSEPQGELAAAGNQAETRSAIIDQLSERRSIITDGPYAQVAQAVLSASAGAAQAELRVASLTAEAKSKNWLPSVGPSVDLSSLGSVAASILVEQVLFDNGYKKAERAFAAADVEVAAVNLSMDINRRIQDGLIHYITAQRAQEQARLAETAIARMGEYERIVAGRIEGGLSDRSEQNVIIQKTSEMQAALTADRNAASLAMAELNAMASHPLDGIAGLQLLPADPGGPEPLSVLKARGEGARNVAEAQMERAAHLPGLKAAGSIGRGGLTGGLRLGADRLLGLGTGAQLEALDAAGEVADRREAEERQDAARRLVALQKEIDALRIREAETKNVLEQTRGSLSLFTEQYKVGRRPLMELVGMYETLSGQEREHASLKYEIAIRQVRMAAERGVLVDGARL</sequence>
<name>A0A4S3MSS8_9RHOB</name>
<feature type="coiled-coil region" evidence="1">
    <location>
        <begin position="358"/>
        <end position="385"/>
    </location>
</feature>
<comment type="caution">
    <text evidence="3">The sequence shown here is derived from an EMBL/GenBank/DDBJ whole genome shotgun (WGS) entry which is preliminary data.</text>
</comment>
<dbReference type="AlphaFoldDB" id="A0A4S3MSS8"/>
<evidence type="ECO:0000256" key="2">
    <source>
        <dbReference type="SAM" id="MobiDB-lite"/>
    </source>
</evidence>
<dbReference type="SUPFAM" id="SSF56954">
    <property type="entry name" value="Outer membrane efflux proteins (OEP)"/>
    <property type="match status" value="1"/>
</dbReference>
<proteinExistence type="predicted"/>
<keyword evidence="1" id="KW-0175">Coiled coil</keyword>
<gene>
    <name evidence="3" type="ORF">E7811_08110</name>
</gene>
<dbReference type="PROSITE" id="PS51257">
    <property type="entry name" value="PROKAR_LIPOPROTEIN"/>
    <property type="match status" value="1"/>
</dbReference>
<evidence type="ECO:0000313" key="3">
    <source>
        <dbReference type="EMBL" id="THD85640.1"/>
    </source>
</evidence>
<evidence type="ECO:0000256" key="1">
    <source>
        <dbReference type="SAM" id="Coils"/>
    </source>
</evidence>
<dbReference type="RefSeq" id="WP_136394011.1">
    <property type="nucleotide sequence ID" value="NZ_SSND01000001.1"/>
</dbReference>
<organism evidence="3 4">
    <name type="scientific">Aliigemmobacter aestuarii</name>
    <dbReference type="NCBI Taxonomy" id="1445661"/>
    <lineage>
        <taxon>Bacteria</taxon>
        <taxon>Pseudomonadati</taxon>
        <taxon>Pseudomonadota</taxon>
        <taxon>Alphaproteobacteria</taxon>
        <taxon>Rhodobacterales</taxon>
        <taxon>Paracoccaceae</taxon>
        <taxon>Aliigemmobacter</taxon>
    </lineage>
</organism>
<dbReference type="Proteomes" id="UP000309450">
    <property type="component" value="Unassembled WGS sequence"/>
</dbReference>
<reference evidence="3 4" key="1">
    <citation type="submission" date="2019-04" db="EMBL/GenBank/DDBJ databases">
        <title>Draft genome sequence of Gemmobacter aestuarii sp. nov.</title>
        <authorList>
            <person name="Hameed A."/>
            <person name="Lin S.-Y."/>
            <person name="Shahina M."/>
            <person name="Lai W.-A."/>
            <person name="Young C.-C."/>
        </authorList>
    </citation>
    <scope>NUCLEOTIDE SEQUENCE [LARGE SCALE GENOMIC DNA]</scope>
    <source>
        <strain evidence="3 4">CC-PW-75</strain>
    </source>
</reference>
<dbReference type="EMBL" id="SSND01000001">
    <property type="protein sequence ID" value="THD85640.1"/>
    <property type="molecule type" value="Genomic_DNA"/>
</dbReference>
<feature type="region of interest" description="Disordered" evidence="2">
    <location>
        <begin position="46"/>
        <end position="65"/>
    </location>
</feature>
<keyword evidence="4" id="KW-1185">Reference proteome</keyword>
<dbReference type="Gene3D" id="1.20.1600.10">
    <property type="entry name" value="Outer membrane efflux proteins (OEP)"/>
    <property type="match status" value="1"/>
</dbReference>